<dbReference type="Gene3D" id="3.30.1600.10">
    <property type="entry name" value="SIR2/SIRT2 'Small Domain"/>
    <property type="match status" value="1"/>
</dbReference>
<evidence type="ECO:0000256" key="3">
    <source>
        <dbReference type="HAMAP-Rule" id="MF_01121"/>
    </source>
</evidence>
<feature type="binding site" evidence="3">
    <location>
        <position position="80"/>
    </location>
    <ligand>
        <name>substrate</name>
    </ligand>
</feature>
<dbReference type="GO" id="GO:0005737">
    <property type="term" value="C:cytoplasm"/>
    <property type="evidence" value="ECO:0007669"/>
    <property type="project" value="UniProtKB-SubCell"/>
</dbReference>
<dbReference type="PANTHER" id="PTHR11085:SF4">
    <property type="entry name" value="NAD-DEPENDENT PROTEIN DEACYLASE"/>
    <property type="match status" value="1"/>
</dbReference>
<keyword evidence="2 3" id="KW-0520">NAD</keyword>
<gene>
    <name evidence="3" type="primary">cobB</name>
    <name evidence="6" type="ORF">BACCOP_02716</name>
</gene>
<reference evidence="6 7" key="1">
    <citation type="submission" date="2008-04" db="EMBL/GenBank/DDBJ databases">
        <title>Draft genome sequence of Bacteroides coprocola (DSM 17136).</title>
        <authorList>
            <person name="Sudarsanam P."/>
            <person name="Ley R."/>
            <person name="Guruge J."/>
            <person name="Turnbaugh P.J."/>
            <person name="Mahowald M."/>
            <person name="Liep D."/>
            <person name="Gordon J."/>
        </authorList>
    </citation>
    <scope>NUCLEOTIDE SEQUENCE [LARGE SCALE GENOMIC DNA]</scope>
    <source>
        <strain evidence="6 7">DSM 17136</strain>
    </source>
</reference>
<evidence type="ECO:0000256" key="4">
    <source>
        <dbReference type="PROSITE-ProRule" id="PRU00236"/>
    </source>
</evidence>
<dbReference type="InterPro" id="IPR027546">
    <property type="entry name" value="Sirtuin_class_III"/>
</dbReference>
<name>B3JLD0_9BACT</name>
<feature type="domain" description="Deacetylase sirtuin-type" evidence="5">
    <location>
        <begin position="8"/>
        <end position="257"/>
    </location>
</feature>
<dbReference type="GO" id="GO:0036054">
    <property type="term" value="F:protein-malonyllysine demalonylase activity"/>
    <property type="evidence" value="ECO:0007669"/>
    <property type="project" value="InterPro"/>
</dbReference>
<dbReference type="HOGENOM" id="CLU_023643_3_1_10"/>
<dbReference type="GO" id="GO:0070403">
    <property type="term" value="F:NAD+ binding"/>
    <property type="evidence" value="ECO:0007669"/>
    <property type="project" value="UniProtKB-UniRule"/>
</dbReference>
<dbReference type="InterPro" id="IPR026591">
    <property type="entry name" value="Sirtuin_cat_small_dom_sf"/>
</dbReference>
<dbReference type="InterPro" id="IPR029035">
    <property type="entry name" value="DHS-like_NAD/FAD-binding_dom"/>
</dbReference>
<dbReference type="EMBL" id="ABIY02000098">
    <property type="protein sequence ID" value="EDV00238.1"/>
    <property type="molecule type" value="Genomic_DNA"/>
</dbReference>
<evidence type="ECO:0000313" key="6">
    <source>
        <dbReference type="EMBL" id="EDV00238.1"/>
    </source>
</evidence>
<proteinExistence type="inferred from homology"/>
<dbReference type="GO" id="GO:0036055">
    <property type="term" value="F:protein-succinyllysine desuccinylase activity"/>
    <property type="evidence" value="ECO:0007669"/>
    <property type="project" value="UniProtKB-UniRule"/>
</dbReference>
<comment type="catalytic activity">
    <reaction evidence="3">
        <text>N(6)-succinyl-L-lysyl-[protein] + NAD(+) + H2O = 2''-O-succinyl-ADP-D-ribose + nicotinamide + L-lysyl-[protein]</text>
        <dbReference type="Rhea" id="RHEA:47668"/>
        <dbReference type="Rhea" id="RHEA-COMP:9752"/>
        <dbReference type="Rhea" id="RHEA-COMP:11877"/>
        <dbReference type="ChEBI" id="CHEBI:15377"/>
        <dbReference type="ChEBI" id="CHEBI:17154"/>
        <dbReference type="ChEBI" id="CHEBI:29969"/>
        <dbReference type="ChEBI" id="CHEBI:57540"/>
        <dbReference type="ChEBI" id="CHEBI:87830"/>
        <dbReference type="ChEBI" id="CHEBI:87832"/>
    </reaction>
</comment>
<comment type="function">
    <text evidence="3">NAD-dependent lysine deacetylase and desuccinylase that specifically removes acetyl and succinyl groups on target proteins. Modulates the activities of several proteins which are inactive in their acylated form.</text>
</comment>
<keyword evidence="3" id="KW-0963">Cytoplasm</keyword>
<sequence>MRLFERLKILIFVTVYKMKRKYLPMKKLVILTGAGMSAESGISTFRDSGGLWDRYPVEQVATPEGYAANPKLVIDFYNERRKQLLTVKPNRGHELIAELENFFDVTVVTQNVDNLHERAGSHHVIHLHGELTKVTSSWQPNNPKYIKELKPEEYEVKMGDTAADGSQLRPFIVWFGEAVPMIETAIDYAEQADIFVIIGTSLNVYPAAGLLNYVPAHVSVYLIDPKEVAITSGRHVNVIRKGASEGMCELKKMLLNETA</sequence>
<dbReference type="InterPro" id="IPR026590">
    <property type="entry name" value="Ssirtuin_cat_dom"/>
</dbReference>
<dbReference type="eggNOG" id="COG0846">
    <property type="taxonomic scope" value="Bacteria"/>
</dbReference>
<dbReference type="STRING" id="470145.BACCOP_02716"/>
<comment type="subcellular location">
    <subcellularLocation>
        <location evidence="3">Cytoplasm</location>
    </subcellularLocation>
</comment>
<dbReference type="HAMAP" id="MF_01121">
    <property type="entry name" value="Sirtuin_ClassIII"/>
    <property type="match status" value="1"/>
</dbReference>
<dbReference type="SUPFAM" id="SSF52467">
    <property type="entry name" value="DHS-like NAD/FAD-binding domain"/>
    <property type="match status" value="1"/>
</dbReference>
<dbReference type="PANTHER" id="PTHR11085">
    <property type="entry name" value="NAD-DEPENDENT PROTEIN DEACYLASE SIRTUIN-5, MITOCHONDRIAL-RELATED"/>
    <property type="match status" value="1"/>
</dbReference>
<dbReference type="CDD" id="cd01412">
    <property type="entry name" value="SIRT5_Af1_CobB"/>
    <property type="match status" value="1"/>
</dbReference>
<dbReference type="AlphaFoldDB" id="B3JLD0"/>
<dbReference type="GO" id="GO:0017136">
    <property type="term" value="F:histone deacetylase activity, NAD-dependent"/>
    <property type="evidence" value="ECO:0007669"/>
    <property type="project" value="TreeGrafter"/>
</dbReference>
<dbReference type="EC" id="2.3.1.286" evidence="3"/>
<accession>B3JLD0</accession>
<feature type="binding site" evidence="3">
    <location>
        <position position="77"/>
    </location>
    <ligand>
        <name>substrate</name>
    </ligand>
</feature>
<protein>
    <recommendedName>
        <fullName evidence="3">NAD-dependent protein deacylase</fullName>
        <ecNumber evidence="3">2.3.1.286</ecNumber>
    </recommendedName>
    <alternativeName>
        <fullName evidence="3">Regulatory protein SIR2 homolog</fullName>
    </alternativeName>
</protein>
<evidence type="ECO:0000259" key="5">
    <source>
        <dbReference type="PROSITE" id="PS50305"/>
    </source>
</evidence>
<feature type="active site" description="Proton acceptor" evidence="3">
    <location>
        <position position="128"/>
    </location>
</feature>
<keyword evidence="1" id="KW-0808">Transferase</keyword>
<dbReference type="PROSITE" id="PS50305">
    <property type="entry name" value="SIRTUIN"/>
    <property type="match status" value="1"/>
</dbReference>
<dbReference type="Pfam" id="PF02146">
    <property type="entry name" value="SIR2"/>
    <property type="match status" value="1"/>
</dbReference>
<reference evidence="6 7" key="2">
    <citation type="submission" date="2008-04" db="EMBL/GenBank/DDBJ databases">
        <authorList>
            <person name="Fulton L."/>
            <person name="Clifton S."/>
            <person name="Fulton B."/>
            <person name="Xu J."/>
            <person name="Minx P."/>
            <person name="Pepin K.H."/>
            <person name="Johnson M."/>
            <person name="Thiruvilangam P."/>
            <person name="Bhonagiri V."/>
            <person name="Nash W.E."/>
            <person name="Mardis E.R."/>
            <person name="Wilson R.K."/>
        </authorList>
    </citation>
    <scope>NUCLEOTIDE SEQUENCE [LARGE SCALE GENOMIC DNA]</scope>
    <source>
        <strain evidence="6 7">DSM 17136</strain>
    </source>
</reference>
<feature type="binding site" evidence="3">
    <location>
        <begin position="110"/>
        <end position="113"/>
    </location>
    <ligand>
        <name>NAD(+)</name>
        <dbReference type="ChEBI" id="CHEBI:57540"/>
    </ligand>
</feature>
<dbReference type="InterPro" id="IPR003000">
    <property type="entry name" value="Sirtuin"/>
</dbReference>
<dbReference type="Gene3D" id="3.40.50.1220">
    <property type="entry name" value="TPP-binding domain"/>
    <property type="match status" value="1"/>
</dbReference>
<organism evidence="6 7">
    <name type="scientific">Phocaeicola coprocola DSM 17136</name>
    <dbReference type="NCBI Taxonomy" id="470145"/>
    <lineage>
        <taxon>Bacteria</taxon>
        <taxon>Pseudomonadati</taxon>
        <taxon>Bacteroidota</taxon>
        <taxon>Bacteroidia</taxon>
        <taxon>Bacteroidales</taxon>
        <taxon>Bacteroidaceae</taxon>
        <taxon>Phocaeicola</taxon>
    </lineage>
</organism>
<feature type="binding site" evidence="3">
    <location>
        <position position="243"/>
    </location>
    <ligand>
        <name>NAD(+)</name>
        <dbReference type="ChEBI" id="CHEBI:57540"/>
    </ligand>
</feature>
<feature type="binding site" evidence="3">
    <location>
        <begin position="199"/>
        <end position="201"/>
    </location>
    <ligand>
        <name>NAD(+)</name>
        <dbReference type="ChEBI" id="CHEBI:57540"/>
    </ligand>
</feature>
<comment type="catalytic activity">
    <reaction evidence="3">
        <text>N(6)-acetyl-L-lysyl-[protein] + NAD(+) + H2O = 2''-O-acetyl-ADP-D-ribose + nicotinamide + L-lysyl-[protein]</text>
        <dbReference type="Rhea" id="RHEA:43636"/>
        <dbReference type="Rhea" id="RHEA-COMP:9752"/>
        <dbReference type="Rhea" id="RHEA-COMP:10731"/>
        <dbReference type="ChEBI" id="CHEBI:15377"/>
        <dbReference type="ChEBI" id="CHEBI:17154"/>
        <dbReference type="ChEBI" id="CHEBI:29969"/>
        <dbReference type="ChEBI" id="CHEBI:57540"/>
        <dbReference type="ChEBI" id="CHEBI:61930"/>
        <dbReference type="ChEBI" id="CHEBI:83767"/>
        <dbReference type="EC" id="2.3.1.286"/>
    </reaction>
</comment>
<evidence type="ECO:0000313" key="7">
    <source>
        <dbReference type="Proteomes" id="UP000003146"/>
    </source>
</evidence>
<feature type="binding site" evidence="3">
    <location>
        <begin position="33"/>
        <end position="52"/>
    </location>
    <ligand>
        <name>NAD(+)</name>
        <dbReference type="ChEBI" id="CHEBI:57540"/>
    </ligand>
</feature>
<evidence type="ECO:0000256" key="1">
    <source>
        <dbReference type="ARBA" id="ARBA00022679"/>
    </source>
</evidence>
<dbReference type="Proteomes" id="UP000003146">
    <property type="component" value="Unassembled WGS sequence"/>
</dbReference>
<evidence type="ECO:0000256" key="2">
    <source>
        <dbReference type="ARBA" id="ARBA00023027"/>
    </source>
</evidence>
<comment type="caution">
    <text evidence="3 4">Lacks conserved residue(s) required for the propagation of feature annotation.</text>
</comment>
<comment type="similarity">
    <text evidence="3">Belongs to the sirtuin family. Class III subfamily.</text>
</comment>
<dbReference type="InterPro" id="IPR050134">
    <property type="entry name" value="NAD-dep_sirtuin_deacylases"/>
</dbReference>
<comment type="domain">
    <text evidence="3">2 residues (Tyr-77 and Arg-80) present in a large hydrophobic pocket are probably involved in substrate specificity. They are important for desuccinylation activity, but dispensable for deacetylation activity.</text>
</comment>
<comment type="caution">
    <text evidence="6">The sequence shown here is derived from an EMBL/GenBank/DDBJ whole genome shotgun (WGS) entry which is preliminary data.</text>
</comment>